<evidence type="ECO:0000313" key="2">
    <source>
        <dbReference type="EMBL" id="KAE8984699.1"/>
    </source>
</evidence>
<sequence length="246" mass="27225">MAPSRTETQASHLSAPSASTTTGATRSSTHRLPRGRTAQGRDLTASASAARAPGGSFDGRAARRAFLQLQEREAERVSKRARYHRDPLPTKEGDEDSAHPLLDTYRDSVGSEGVLKMTNFTPSEIVRVYGCVSDFMATRWNVGRGQRSKRTPVDMFFMTLSVLKNGGDWAVLANSFGIKPAAFDKMIVHFLELLSPHLYQLYVEEAASTYTMKKVVLQGHAFHHYPAARYAVDVTFQQSNMPTGVW</sequence>
<feature type="region of interest" description="Disordered" evidence="1">
    <location>
        <begin position="1"/>
        <end position="61"/>
    </location>
</feature>
<evidence type="ECO:0008006" key="6">
    <source>
        <dbReference type="Google" id="ProtNLM"/>
    </source>
</evidence>
<name>A0A6A3IP01_9STRA</name>
<evidence type="ECO:0000313" key="5">
    <source>
        <dbReference type="Proteomes" id="UP000435112"/>
    </source>
</evidence>
<dbReference type="EMBL" id="QXFV01002267">
    <property type="protein sequence ID" value="KAE8990258.1"/>
    <property type="molecule type" value="Genomic_DNA"/>
</dbReference>
<gene>
    <name evidence="3" type="ORF">PR001_g21541</name>
    <name evidence="2" type="ORF">PR002_g22865</name>
</gene>
<accession>A0A6A3IP01</accession>
<reference evidence="4 5" key="1">
    <citation type="submission" date="2018-09" db="EMBL/GenBank/DDBJ databases">
        <title>Genomic investigation of the strawberry pathogen Phytophthora fragariae indicates pathogenicity is determined by transcriptional variation in three key races.</title>
        <authorList>
            <person name="Adams T.M."/>
            <person name="Armitage A.D."/>
            <person name="Sobczyk M.K."/>
            <person name="Bates H.J."/>
            <person name="Dunwell J.M."/>
            <person name="Nellist C.F."/>
            <person name="Harrison R.J."/>
        </authorList>
    </citation>
    <scope>NUCLEOTIDE SEQUENCE [LARGE SCALE GENOMIC DNA]</scope>
    <source>
        <strain evidence="3 4">SCRP249</strain>
        <strain evidence="2 5">SCRP324</strain>
    </source>
</reference>
<proteinExistence type="predicted"/>
<protein>
    <recommendedName>
        <fullName evidence="6">DDE Tnp4 domain-containing protein</fullName>
    </recommendedName>
</protein>
<dbReference type="Proteomes" id="UP000435112">
    <property type="component" value="Unassembled WGS sequence"/>
</dbReference>
<evidence type="ECO:0000256" key="1">
    <source>
        <dbReference type="SAM" id="MobiDB-lite"/>
    </source>
</evidence>
<evidence type="ECO:0000313" key="4">
    <source>
        <dbReference type="Proteomes" id="UP000429607"/>
    </source>
</evidence>
<feature type="compositionally biased region" description="Polar residues" evidence="1">
    <location>
        <begin position="1"/>
        <end position="12"/>
    </location>
</feature>
<dbReference type="OrthoDB" id="72116at2759"/>
<dbReference type="AlphaFoldDB" id="A0A6A3IP01"/>
<feature type="region of interest" description="Disordered" evidence="1">
    <location>
        <begin position="74"/>
        <end position="100"/>
    </location>
</feature>
<feature type="compositionally biased region" description="Low complexity" evidence="1">
    <location>
        <begin position="14"/>
        <end position="27"/>
    </location>
</feature>
<evidence type="ECO:0000313" key="3">
    <source>
        <dbReference type="EMBL" id="KAE8990258.1"/>
    </source>
</evidence>
<dbReference type="Proteomes" id="UP000429607">
    <property type="component" value="Unassembled WGS sequence"/>
</dbReference>
<feature type="compositionally biased region" description="Basic and acidic residues" evidence="1">
    <location>
        <begin position="74"/>
        <end position="98"/>
    </location>
</feature>
<comment type="caution">
    <text evidence="2">The sequence shown here is derived from an EMBL/GenBank/DDBJ whole genome shotgun (WGS) entry which is preliminary data.</text>
</comment>
<organism evidence="2 5">
    <name type="scientific">Phytophthora rubi</name>
    <dbReference type="NCBI Taxonomy" id="129364"/>
    <lineage>
        <taxon>Eukaryota</taxon>
        <taxon>Sar</taxon>
        <taxon>Stramenopiles</taxon>
        <taxon>Oomycota</taxon>
        <taxon>Peronosporomycetes</taxon>
        <taxon>Peronosporales</taxon>
        <taxon>Peronosporaceae</taxon>
        <taxon>Phytophthora</taxon>
    </lineage>
</organism>
<dbReference type="EMBL" id="QXFU01002522">
    <property type="protein sequence ID" value="KAE8984699.1"/>
    <property type="molecule type" value="Genomic_DNA"/>
</dbReference>